<protein>
    <submittedName>
        <fullName evidence="1">Uncharacterized protein</fullName>
    </submittedName>
</protein>
<sequence>MTSSQDRFQLSIIRQRLNPGAVVTSMTLPASSLARIPNPDRAPSFNLFTGLDSVIAKHNVHHNPFTGSLPGTYSEKSLRSAFGYFRRPPSVFGDTRVRLPTGD</sequence>
<reference evidence="1 2" key="1">
    <citation type="journal article" date="2019" name="Commun. Biol.">
        <title>The bagworm genome reveals a unique fibroin gene that provides high tensile strength.</title>
        <authorList>
            <person name="Kono N."/>
            <person name="Nakamura H."/>
            <person name="Ohtoshi R."/>
            <person name="Tomita M."/>
            <person name="Numata K."/>
            <person name="Arakawa K."/>
        </authorList>
    </citation>
    <scope>NUCLEOTIDE SEQUENCE [LARGE SCALE GENOMIC DNA]</scope>
</reference>
<evidence type="ECO:0000313" key="1">
    <source>
        <dbReference type="EMBL" id="GBP16900.1"/>
    </source>
</evidence>
<comment type="caution">
    <text evidence="1">The sequence shown here is derived from an EMBL/GenBank/DDBJ whole genome shotgun (WGS) entry which is preliminary data.</text>
</comment>
<evidence type="ECO:0000313" key="2">
    <source>
        <dbReference type="Proteomes" id="UP000299102"/>
    </source>
</evidence>
<gene>
    <name evidence="1" type="ORF">EVAR_101926_1</name>
</gene>
<accession>A0A4C1TSB5</accession>
<keyword evidence="2" id="KW-1185">Reference proteome</keyword>
<dbReference type="Proteomes" id="UP000299102">
    <property type="component" value="Unassembled WGS sequence"/>
</dbReference>
<proteinExistence type="predicted"/>
<name>A0A4C1TSB5_EUMVA</name>
<dbReference type="AlphaFoldDB" id="A0A4C1TSB5"/>
<organism evidence="1 2">
    <name type="scientific">Eumeta variegata</name>
    <name type="common">Bagworm moth</name>
    <name type="synonym">Eumeta japonica</name>
    <dbReference type="NCBI Taxonomy" id="151549"/>
    <lineage>
        <taxon>Eukaryota</taxon>
        <taxon>Metazoa</taxon>
        <taxon>Ecdysozoa</taxon>
        <taxon>Arthropoda</taxon>
        <taxon>Hexapoda</taxon>
        <taxon>Insecta</taxon>
        <taxon>Pterygota</taxon>
        <taxon>Neoptera</taxon>
        <taxon>Endopterygota</taxon>
        <taxon>Lepidoptera</taxon>
        <taxon>Glossata</taxon>
        <taxon>Ditrysia</taxon>
        <taxon>Tineoidea</taxon>
        <taxon>Psychidae</taxon>
        <taxon>Oiketicinae</taxon>
        <taxon>Eumeta</taxon>
    </lineage>
</organism>
<dbReference type="EMBL" id="BGZK01000083">
    <property type="protein sequence ID" value="GBP16900.1"/>
    <property type="molecule type" value="Genomic_DNA"/>
</dbReference>